<dbReference type="InterPro" id="IPR038056">
    <property type="entry name" value="YjbR-like_sf"/>
</dbReference>
<organism evidence="1 2">
    <name type="scientific">Methylobacterium goesingense</name>
    <dbReference type="NCBI Taxonomy" id="243690"/>
    <lineage>
        <taxon>Bacteria</taxon>
        <taxon>Pseudomonadati</taxon>
        <taxon>Pseudomonadota</taxon>
        <taxon>Alphaproteobacteria</taxon>
        <taxon>Hyphomicrobiales</taxon>
        <taxon>Methylobacteriaceae</taxon>
        <taxon>Methylobacterium</taxon>
    </lineage>
</organism>
<dbReference type="EMBL" id="JBEPMM010000005">
    <property type="protein sequence ID" value="MET3692893.1"/>
    <property type="molecule type" value="Genomic_DNA"/>
</dbReference>
<evidence type="ECO:0000313" key="1">
    <source>
        <dbReference type="EMBL" id="MET3692893.1"/>
    </source>
</evidence>
<accession>A0ABV2L4Y7</accession>
<dbReference type="Gene3D" id="3.90.1150.30">
    <property type="match status" value="1"/>
</dbReference>
<evidence type="ECO:0000313" key="2">
    <source>
        <dbReference type="Proteomes" id="UP001549145"/>
    </source>
</evidence>
<sequence>MTPDDVRRLAVSFPEVSEGAHSGHPDFRVGGRIFATLWVEEERVVLRLSPADQAAWIAAEPDLFEALDGAWGRRGWTSLSLWEAEAETVTAALHAAWRGVVPEAYDRI</sequence>
<name>A0ABV2L4Y7_9HYPH</name>
<dbReference type="Proteomes" id="UP001549145">
    <property type="component" value="Unassembled WGS sequence"/>
</dbReference>
<dbReference type="Pfam" id="PF04237">
    <property type="entry name" value="YjbR"/>
    <property type="match status" value="1"/>
</dbReference>
<keyword evidence="2" id="KW-1185">Reference proteome</keyword>
<gene>
    <name evidence="1" type="ORF">ABID43_002433</name>
</gene>
<dbReference type="InterPro" id="IPR058532">
    <property type="entry name" value="YjbR/MT2646/Rv2570-like"/>
</dbReference>
<comment type="caution">
    <text evidence="1">The sequence shown here is derived from an EMBL/GenBank/DDBJ whole genome shotgun (WGS) entry which is preliminary data.</text>
</comment>
<evidence type="ECO:0008006" key="3">
    <source>
        <dbReference type="Google" id="ProtNLM"/>
    </source>
</evidence>
<dbReference type="RefSeq" id="WP_354465649.1">
    <property type="nucleotide sequence ID" value="NZ_JBEPMM010000005.1"/>
</dbReference>
<protein>
    <recommendedName>
        <fullName evidence="3">MmcQ/YjbR family DNA-binding protein</fullName>
    </recommendedName>
</protein>
<proteinExistence type="predicted"/>
<reference evidence="1 2" key="1">
    <citation type="submission" date="2024-06" db="EMBL/GenBank/DDBJ databases">
        <title>Genomic Encyclopedia of Type Strains, Phase IV (KMG-IV): sequencing the most valuable type-strain genomes for metagenomic binning, comparative biology and taxonomic classification.</title>
        <authorList>
            <person name="Goeker M."/>
        </authorList>
    </citation>
    <scope>NUCLEOTIDE SEQUENCE [LARGE SCALE GENOMIC DNA]</scope>
    <source>
        <strain evidence="1 2">DSM 21331</strain>
    </source>
</reference>
<dbReference type="SUPFAM" id="SSF142906">
    <property type="entry name" value="YjbR-like"/>
    <property type="match status" value="1"/>
</dbReference>